<dbReference type="KEGG" id="mis:MICPUN_107685"/>
<organism evidence="13 14">
    <name type="scientific">Micromonas commoda (strain RCC299 / NOUM17 / CCMP2709)</name>
    <name type="common">Picoplanktonic green alga</name>
    <dbReference type="NCBI Taxonomy" id="296587"/>
    <lineage>
        <taxon>Eukaryota</taxon>
        <taxon>Viridiplantae</taxon>
        <taxon>Chlorophyta</taxon>
        <taxon>Mamiellophyceae</taxon>
        <taxon>Mamiellales</taxon>
        <taxon>Mamiellaceae</taxon>
        <taxon>Micromonas</taxon>
    </lineage>
</organism>
<feature type="region of interest" description="Disordered" evidence="11">
    <location>
        <begin position="126"/>
        <end position="201"/>
    </location>
</feature>
<dbReference type="InterPro" id="IPR001594">
    <property type="entry name" value="Palmitoyltrfase_DHHC"/>
</dbReference>
<evidence type="ECO:0000313" key="14">
    <source>
        <dbReference type="Proteomes" id="UP000002009"/>
    </source>
</evidence>
<dbReference type="GO" id="GO:0019706">
    <property type="term" value="F:protein-cysteine S-palmitoyltransferase activity"/>
    <property type="evidence" value="ECO:0007669"/>
    <property type="project" value="UniProtKB-EC"/>
</dbReference>
<dbReference type="PANTHER" id="PTHR22883:SF301">
    <property type="entry name" value="PALMITOYLTRANSFERASE ZDHHC12"/>
    <property type="match status" value="1"/>
</dbReference>
<keyword evidence="7" id="KW-0564">Palmitate</keyword>
<dbReference type="InParanoid" id="C1DYR7"/>
<comment type="similarity">
    <text evidence="2 10">Belongs to the DHHC palmitoyltransferase family.</text>
</comment>
<dbReference type="RefSeq" id="XP_002500216.1">
    <property type="nucleotide sequence ID" value="XM_002500170.1"/>
</dbReference>
<evidence type="ECO:0000256" key="1">
    <source>
        <dbReference type="ARBA" id="ARBA00004127"/>
    </source>
</evidence>
<evidence type="ECO:0000259" key="12">
    <source>
        <dbReference type="Pfam" id="PF01529"/>
    </source>
</evidence>
<dbReference type="GO" id="GO:0005783">
    <property type="term" value="C:endoplasmic reticulum"/>
    <property type="evidence" value="ECO:0007669"/>
    <property type="project" value="TreeGrafter"/>
</dbReference>
<evidence type="ECO:0000256" key="9">
    <source>
        <dbReference type="ARBA" id="ARBA00023315"/>
    </source>
</evidence>
<comment type="domain">
    <text evidence="10">The DHHC domain is required for palmitoyltransferase activity.</text>
</comment>
<evidence type="ECO:0000256" key="3">
    <source>
        <dbReference type="ARBA" id="ARBA00022679"/>
    </source>
</evidence>
<evidence type="ECO:0000256" key="2">
    <source>
        <dbReference type="ARBA" id="ARBA00008574"/>
    </source>
</evidence>
<reference evidence="13 14" key="1">
    <citation type="journal article" date="2009" name="Science">
        <title>Green evolution and dynamic adaptations revealed by genomes of the marine picoeukaryotes Micromonas.</title>
        <authorList>
            <person name="Worden A.Z."/>
            <person name="Lee J.H."/>
            <person name="Mock T."/>
            <person name="Rouze P."/>
            <person name="Simmons M.P."/>
            <person name="Aerts A.L."/>
            <person name="Allen A.E."/>
            <person name="Cuvelier M.L."/>
            <person name="Derelle E."/>
            <person name="Everett M.V."/>
            <person name="Foulon E."/>
            <person name="Grimwood J."/>
            <person name="Gundlach H."/>
            <person name="Henrissat B."/>
            <person name="Napoli C."/>
            <person name="McDonald S.M."/>
            <person name="Parker M.S."/>
            <person name="Rombauts S."/>
            <person name="Salamov A."/>
            <person name="Von Dassow P."/>
            <person name="Badger J.H."/>
            <person name="Coutinho P.M."/>
            <person name="Demir E."/>
            <person name="Dubchak I."/>
            <person name="Gentemann C."/>
            <person name="Eikrem W."/>
            <person name="Gready J.E."/>
            <person name="John U."/>
            <person name="Lanier W."/>
            <person name="Lindquist E.A."/>
            <person name="Lucas S."/>
            <person name="Mayer K.F."/>
            <person name="Moreau H."/>
            <person name="Not F."/>
            <person name="Otillar R."/>
            <person name="Panaud O."/>
            <person name="Pangilinan J."/>
            <person name="Paulsen I."/>
            <person name="Piegu B."/>
            <person name="Poliakov A."/>
            <person name="Robbens S."/>
            <person name="Schmutz J."/>
            <person name="Toulza E."/>
            <person name="Wyss T."/>
            <person name="Zelensky A."/>
            <person name="Zhou K."/>
            <person name="Armbrust E.V."/>
            <person name="Bhattacharya D."/>
            <person name="Goodenough U.W."/>
            <person name="Van de Peer Y."/>
            <person name="Grigoriev I.V."/>
        </authorList>
    </citation>
    <scope>NUCLEOTIDE SEQUENCE [LARGE SCALE GENOMIC DNA]</scope>
    <source>
        <strain evidence="14">RCC299 / NOUM17</strain>
    </source>
</reference>
<evidence type="ECO:0000256" key="8">
    <source>
        <dbReference type="ARBA" id="ARBA00023288"/>
    </source>
</evidence>
<evidence type="ECO:0000256" key="6">
    <source>
        <dbReference type="ARBA" id="ARBA00023136"/>
    </source>
</evidence>
<sequence>MPPPRKFRPREPAVLVSQTAGCFWWREEVRRKHGSTPWIPKIFWVFFHVLFIVLLFQFDNDMTDGGAGYQTGFAFACLLNLYAFLCVANSNPGYVSEQERCPEDQEDVYREQDRIRRERIAARVKAKRERERHAAEAEDVAEDDEGGDDAELPDLESGGGDRTTDRTTSPRGEDEGTGGLLGAPGGASNSSDLATSSSFVGADNDEPPVGQYCKHCKAWQGLRTKHCHDCGRCVRRFDHHCFWVGTCVGEKNHARFVWYLVAQTALIVWAFHVSNSGWKYADTFHELFEINAGPVCMSIALFIFALFVGSLLGFHVYLIVTNQTTWEVSSRDKISYLAGVPHNVYAFSRGPMRDAREFCCSPPPPRYTLRSFEWMREWSRTETIWENKYYVCC</sequence>
<feature type="transmembrane region" description="Helical" evidence="10">
    <location>
        <begin position="256"/>
        <end position="272"/>
    </location>
</feature>
<keyword evidence="14" id="KW-1185">Reference proteome</keyword>
<feature type="compositionally biased region" description="Low complexity" evidence="11">
    <location>
        <begin position="186"/>
        <end position="198"/>
    </location>
</feature>
<protein>
    <recommendedName>
        <fullName evidence="10">S-acyltransferase</fullName>
        <ecNumber evidence="10">2.3.1.225</ecNumber>
    </recommendedName>
    <alternativeName>
        <fullName evidence="10">Palmitoyltransferase</fullName>
    </alternativeName>
</protein>
<feature type="transmembrane region" description="Helical" evidence="10">
    <location>
        <begin position="292"/>
        <end position="320"/>
    </location>
</feature>
<keyword evidence="3 10" id="KW-0808">Transferase</keyword>
<keyword evidence="4 10" id="KW-0812">Transmembrane</keyword>
<dbReference type="STRING" id="296587.C1DYR7"/>
<dbReference type="EMBL" id="CP001323">
    <property type="protein sequence ID" value="ACO61474.1"/>
    <property type="molecule type" value="Genomic_DNA"/>
</dbReference>
<evidence type="ECO:0000256" key="5">
    <source>
        <dbReference type="ARBA" id="ARBA00022989"/>
    </source>
</evidence>
<dbReference type="eggNOG" id="KOG1311">
    <property type="taxonomic scope" value="Eukaryota"/>
</dbReference>
<dbReference type="PROSITE" id="PS50216">
    <property type="entry name" value="DHHC"/>
    <property type="match status" value="1"/>
</dbReference>
<feature type="transmembrane region" description="Helical" evidence="10">
    <location>
        <begin position="68"/>
        <end position="88"/>
    </location>
</feature>
<keyword evidence="6 10" id="KW-0472">Membrane</keyword>
<keyword evidence="5 10" id="KW-1133">Transmembrane helix</keyword>
<dbReference type="OMA" id="GIACKRF"/>
<dbReference type="EC" id="2.3.1.225" evidence="10"/>
<evidence type="ECO:0000256" key="11">
    <source>
        <dbReference type="SAM" id="MobiDB-lite"/>
    </source>
</evidence>
<dbReference type="OrthoDB" id="9909019at2759"/>
<dbReference type="Pfam" id="PF01529">
    <property type="entry name" value="DHHC"/>
    <property type="match status" value="1"/>
</dbReference>
<dbReference type="FunCoup" id="C1DYR7">
    <property type="interactions" value="339"/>
</dbReference>
<accession>C1DYR7</accession>
<gene>
    <name evidence="13" type="ORF">MICPUN_107685</name>
</gene>
<feature type="domain" description="Palmitoyltransferase DHHC" evidence="12">
    <location>
        <begin position="211"/>
        <end position="328"/>
    </location>
</feature>
<dbReference type="GO" id="GO:0006612">
    <property type="term" value="P:protein targeting to membrane"/>
    <property type="evidence" value="ECO:0007669"/>
    <property type="project" value="TreeGrafter"/>
</dbReference>
<dbReference type="Proteomes" id="UP000002009">
    <property type="component" value="Chromosome 2"/>
</dbReference>
<evidence type="ECO:0000256" key="4">
    <source>
        <dbReference type="ARBA" id="ARBA00022692"/>
    </source>
</evidence>
<dbReference type="AlphaFoldDB" id="C1DYR7"/>
<evidence type="ECO:0000256" key="10">
    <source>
        <dbReference type="RuleBase" id="RU079119"/>
    </source>
</evidence>
<comment type="subcellular location">
    <subcellularLocation>
        <location evidence="1">Endomembrane system</location>
        <topology evidence="1">Multi-pass membrane protein</topology>
    </subcellularLocation>
</comment>
<evidence type="ECO:0000313" key="13">
    <source>
        <dbReference type="EMBL" id="ACO61474.1"/>
    </source>
</evidence>
<dbReference type="GO" id="GO:0005794">
    <property type="term" value="C:Golgi apparatus"/>
    <property type="evidence" value="ECO:0007669"/>
    <property type="project" value="TreeGrafter"/>
</dbReference>
<keyword evidence="9 10" id="KW-0012">Acyltransferase</keyword>
<keyword evidence="8" id="KW-0449">Lipoprotein</keyword>
<dbReference type="GeneID" id="8241406"/>
<dbReference type="InterPro" id="IPR039859">
    <property type="entry name" value="PFA4/ZDH16/20/ERF2-like"/>
</dbReference>
<feature type="compositionally biased region" description="Acidic residues" evidence="11">
    <location>
        <begin position="137"/>
        <end position="154"/>
    </location>
</feature>
<feature type="transmembrane region" description="Helical" evidence="10">
    <location>
        <begin position="38"/>
        <end position="56"/>
    </location>
</feature>
<name>C1DYR7_MICCC</name>
<comment type="catalytic activity">
    <reaction evidence="10">
        <text>L-cysteinyl-[protein] + hexadecanoyl-CoA = S-hexadecanoyl-L-cysteinyl-[protein] + CoA</text>
        <dbReference type="Rhea" id="RHEA:36683"/>
        <dbReference type="Rhea" id="RHEA-COMP:10131"/>
        <dbReference type="Rhea" id="RHEA-COMP:11032"/>
        <dbReference type="ChEBI" id="CHEBI:29950"/>
        <dbReference type="ChEBI" id="CHEBI:57287"/>
        <dbReference type="ChEBI" id="CHEBI:57379"/>
        <dbReference type="ChEBI" id="CHEBI:74151"/>
        <dbReference type="EC" id="2.3.1.225"/>
    </reaction>
</comment>
<dbReference type="PANTHER" id="PTHR22883">
    <property type="entry name" value="ZINC FINGER DHHC DOMAIN CONTAINING PROTEIN"/>
    <property type="match status" value="1"/>
</dbReference>
<evidence type="ECO:0000256" key="7">
    <source>
        <dbReference type="ARBA" id="ARBA00023139"/>
    </source>
</evidence>
<proteinExistence type="inferred from homology"/>